<gene>
    <name evidence="1" type="ORF">EJB05_10292</name>
</gene>
<accession>A0A5J9W764</accession>
<dbReference type="EMBL" id="RWGY01000005">
    <property type="protein sequence ID" value="TVU43797.1"/>
    <property type="molecule type" value="Genomic_DNA"/>
</dbReference>
<evidence type="ECO:0000313" key="1">
    <source>
        <dbReference type="EMBL" id="TVU43797.1"/>
    </source>
</evidence>
<evidence type="ECO:0000313" key="2">
    <source>
        <dbReference type="Proteomes" id="UP000324897"/>
    </source>
</evidence>
<dbReference type="Proteomes" id="UP000324897">
    <property type="component" value="Unassembled WGS sequence"/>
</dbReference>
<protein>
    <submittedName>
        <fullName evidence="1">Uncharacterized protein</fullName>
    </submittedName>
</protein>
<dbReference type="AlphaFoldDB" id="A0A5J9W764"/>
<proteinExistence type="predicted"/>
<comment type="caution">
    <text evidence="1">The sequence shown here is derived from an EMBL/GenBank/DDBJ whole genome shotgun (WGS) entry which is preliminary data.</text>
</comment>
<sequence length="209" mass="23281">MAAQPQPTAPADTEHYGSDDFLPKVPSVVFIDRKTILTTAMAKLNRPPPHECIDDLGHSSYICTLTIDLPPHRLFPDGCSKPFMSFSTVNAADAIQLACESALTYLETHGLIIVDDFNRPARRQELFLTNITDLLEKKVCALQLLTDKYRVLYEDLHAQIHDVLAIAPADFSVQSRLDSSQTNTEYIGPVPPETQMQRLFCLDPVTILA</sequence>
<name>A0A5J9W764_9POAL</name>
<organism evidence="1 2">
    <name type="scientific">Eragrostis curvula</name>
    <name type="common">weeping love grass</name>
    <dbReference type="NCBI Taxonomy" id="38414"/>
    <lineage>
        <taxon>Eukaryota</taxon>
        <taxon>Viridiplantae</taxon>
        <taxon>Streptophyta</taxon>
        <taxon>Embryophyta</taxon>
        <taxon>Tracheophyta</taxon>
        <taxon>Spermatophyta</taxon>
        <taxon>Magnoliopsida</taxon>
        <taxon>Liliopsida</taxon>
        <taxon>Poales</taxon>
        <taxon>Poaceae</taxon>
        <taxon>PACMAD clade</taxon>
        <taxon>Chloridoideae</taxon>
        <taxon>Eragrostideae</taxon>
        <taxon>Eragrostidinae</taxon>
        <taxon>Eragrostis</taxon>
    </lineage>
</organism>
<dbReference type="Gramene" id="TVU43797">
    <property type="protein sequence ID" value="TVU43797"/>
    <property type="gene ID" value="EJB05_10292"/>
</dbReference>
<keyword evidence="2" id="KW-1185">Reference proteome</keyword>
<reference evidence="1 2" key="1">
    <citation type="journal article" date="2019" name="Sci. Rep.">
        <title>A high-quality genome of Eragrostis curvula grass provides insights into Poaceae evolution and supports new strategies to enhance forage quality.</title>
        <authorList>
            <person name="Carballo J."/>
            <person name="Santos B.A.C.M."/>
            <person name="Zappacosta D."/>
            <person name="Garbus I."/>
            <person name="Selva J.P."/>
            <person name="Gallo C.A."/>
            <person name="Diaz A."/>
            <person name="Albertini E."/>
            <person name="Caccamo M."/>
            <person name="Echenique V."/>
        </authorList>
    </citation>
    <scope>NUCLEOTIDE SEQUENCE [LARGE SCALE GENOMIC DNA]</scope>
    <source>
        <strain evidence="2">cv. Victoria</strain>
        <tissue evidence="1">Leaf</tissue>
    </source>
</reference>